<accession>A0A9D4HBH5</accession>
<proteinExistence type="predicted"/>
<keyword evidence="2" id="KW-1185">Reference proteome</keyword>
<name>A0A9D4HBH5_DREPO</name>
<dbReference type="EMBL" id="JAIWYP010000004">
    <property type="protein sequence ID" value="KAH3830384.1"/>
    <property type="molecule type" value="Genomic_DNA"/>
</dbReference>
<comment type="caution">
    <text evidence="1">The sequence shown here is derived from an EMBL/GenBank/DDBJ whole genome shotgun (WGS) entry which is preliminary data.</text>
</comment>
<dbReference type="AlphaFoldDB" id="A0A9D4HBH5"/>
<evidence type="ECO:0000313" key="1">
    <source>
        <dbReference type="EMBL" id="KAH3830384.1"/>
    </source>
</evidence>
<reference evidence="1" key="2">
    <citation type="submission" date="2020-11" db="EMBL/GenBank/DDBJ databases">
        <authorList>
            <person name="McCartney M.A."/>
            <person name="Auch B."/>
            <person name="Kono T."/>
            <person name="Mallez S."/>
            <person name="Becker A."/>
            <person name="Gohl D.M."/>
            <person name="Silverstein K.A.T."/>
            <person name="Koren S."/>
            <person name="Bechman K.B."/>
            <person name="Herman A."/>
            <person name="Abrahante J.E."/>
            <person name="Garbe J."/>
        </authorList>
    </citation>
    <scope>NUCLEOTIDE SEQUENCE</scope>
    <source>
        <strain evidence="1">Duluth1</strain>
        <tissue evidence="1">Whole animal</tissue>
    </source>
</reference>
<sequence length="75" mass="9009">MHSTAWRTLENRRKDSKLVLFYKVYLHRVAISLPTNLEVPTRLNRHTHPFSLRQFHTGYDYFKSFFPNTTVLLNS</sequence>
<dbReference type="Proteomes" id="UP000828390">
    <property type="component" value="Unassembled WGS sequence"/>
</dbReference>
<organism evidence="1 2">
    <name type="scientific">Dreissena polymorpha</name>
    <name type="common">Zebra mussel</name>
    <name type="synonym">Mytilus polymorpha</name>
    <dbReference type="NCBI Taxonomy" id="45954"/>
    <lineage>
        <taxon>Eukaryota</taxon>
        <taxon>Metazoa</taxon>
        <taxon>Spiralia</taxon>
        <taxon>Lophotrochozoa</taxon>
        <taxon>Mollusca</taxon>
        <taxon>Bivalvia</taxon>
        <taxon>Autobranchia</taxon>
        <taxon>Heteroconchia</taxon>
        <taxon>Euheterodonta</taxon>
        <taxon>Imparidentia</taxon>
        <taxon>Neoheterodontei</taxon>
        <taxon>Myida</taxon>
        <taxon>Dreissenoidea</taxon>
        <taxon>Dreissenidae</taxon>
        <taxon>Dreissena</taxon>
    </lineage>
</organism>
<reference evidence="1" key="1">
    <citation type="journal article" date="2019" name="bioRxiv">
        <title>The Genome of the Zebra Mussel, Dreissena polymorpha: A Resource for Invasive Species Research.</title>
        <authorList>
            <person name="McCartney M.A."/>
            <person name="Auch B."/>
            <person name="Kono T."/>
            <person name="Mallez S."/>
            <person name="Zhang Y."/>
            <person name="Obille A."/>
            <person name="Becker A."/>
            <person name="Abrahante J.E."/>
            <person name="Garbe J."/>
            <person name="Badalamenti J.P."/>
            <person name="Herman A."/>
            <person name="Mangelson H."/>
            <person name="Liachko I."/>
            <person name="Sullivan S."/>
            <person name="Sone E.D."/>
            <person name="Koren S."/>
            <person name="Silverstein K.A.T."/>
            <person name="Beckman K.B."/>
            <person name="Gohl D.M."/>
        </authorList>
    </citation>
    <scope>NUCLEOTIDE SEQUENCE</scope>
    <source>
        <strain evidence="1">Duluth1</strain>
        <tissue evidence="1">Whole animal</tissue>
    </source>
</reference>
<gene>
    <name evidence="1" type="ORF">DPMN_103627</name>
</gene>
<protein>
    <submittedName>
        <fullName evidence="1">Uncharacterized protein</fullName>
    </submittedName>
</protein>
<evidence type="ECO:0000313" key="2">
    <source>
        <dbReference type="Proteomes" id="UP000828390"/>
    </source>
</evidence>